<evidence type="ECO:0000313" key="2">
    <source>
        <dbReference type="EMBL" id="KNC74746.1"/>
    </source>
</evidence>
<dbReference type="PANTHER" id="PTHR28556:SF4">
    <property type="entry name" value="TRANSMEMBRANE PROTEIN 106A"/>
    <property type="match status" value="1"/>
</dbReference>
<dbReference type="EMBL" id="KQ244121">
    <property type="protein sequence ID" value="KNC74746.1"/>
    <property type="molecule type" value="Genomic_DNA"/>
</dbReference>
<feature type="domain" description="Transmembrane protein 106 C-terminal" evidence="1">
    <location>
        <begin position="24"/>
        <end position="139"/>
    </location>
</feature>
<gene>
    <name evidence="2" type="ORF">SARC_12714</name>
</gene>
<keyword evidence="3" id="KW-1185">Reference proteome</keyword>
<evidence type="ECO:0000313" key="3">
    <source>
        <dbReference type="Proteomes" id="UP000054560"/>
    </source>
</evidence>
<dbReference type="InterPro" id="IPR048509">
    <property type="entry name" value="TMEM106_C"/>
</dbReference>
<dbReference type="PANTHER" id="PTHR28556">
    <property type="entry name" value="TRANSMEMBRANE PROTEIN 106B"/>
    <property type="match status" value="1"/>
</dbReference>
<dbReference type="Pfam" id="PF07092">
    <property type="entry name" value="TMEM106"/>
    <property type="match status" value="1"/>
</dbReference>
<dbReference type="Proteomes" id="UP000054560">
    <property type="component" value="Unassembled WGS sequence"/>
</dbReference>
<dbReference type="RefSeq" id="XP_014148648.1">
    <property type="nucleotide sequence ID" value="XM_014293173.1"/>
</dbReference>
<accession>A0A0L0FE52</accession>
<dbReference type="GeneID" id="25913218"/>
<proteinExistence type="predicted"/>
<dbReference type="InterPro" id="IPR009790">
    <property type="entry name" value="TMEM106"/>
</dbReference>
<reference evidence="2 3" key="1">
    <citation type="submission" date="2011-02" db="EMBL/GenBank/DDBJ databases">
        <title>The Genome Sequence of Sphaeroforma arctica JP610.</title>
        <authorList>
            <consortium name="The Broad Institute Genome Sequencing Platform"/>
            <person name="Russ C."/>
            <person name="Cuomo C."/>
            <person name="Young S.K."/>
            <person name="Zeng Q."/>
            <person name="Gargeya S."/>
            <person name="Alvarado L."/>
            <person name="Berlin A."/>
            <person name="Chapman S.B."/>
            <person name="Chen Z."/>
            <person name="Freedman E."/>
            <person name="Gellesch M."/>
            <person name="Goldberg J."/>
            <person name="Griggs A."/>
            <person name="Gujja S."/>
            <person name="Heilman E."/>
            <person name="Heiman D."/>
            <person name="Howarth C."/>
            <person name="Mehta T."/>
            <person name="Neiman D."/>
            <person name="Pearson M."/>
            <person name="Roberts A."/>
            <person name="Saif S."/>
            <person name="Shea T."/>
            <person name="Shenoy N."/>
            <person name="Sisk P."/>
            <person name="Stolte C."/>
            <person name="Sykes S."/>
            <person name="White J."/>
            <person name="Yandava C."/>
            <person name="Burger G."/>
            <person name="Gray M.W."/>
            <person name="Holland P.W.H."/>
            <person name="King N."/>
            <person name="Lang F.B.F."/>
            <person name="Roger A.J."/>
            <person name="Ruiz-Trillo I."/>
            <person name="Haas B."/>
            <person name="Nusbaum C."/>
            <person name="Birren B."/>
        </authorList>
    </citation>
    <scope>NUCLEOTIDE SEQUENCE [LARGE SCALE GENOMIC DNA]</scope>
    <source>
        <strain evidence="2 3">JP610</strain>
    </source>
</reference>
<name>A0A0L0FE52_9EUKA</name>
<organism evidence="2 3">
    <name type="scientific">Sphaeroforma arctica JP610</name>
    <dbReference type="NCBI Taxonomy" id="667725"/>
    <lineage>
        <taxon>Eukaryota</taxon>
        <taxon>Ichthyosporea</taxon>
        <taxon>Ichthyophonida</taxon>
        <taxon>Sphaeroforma</taxon>
    </lineage>
</organism>
<protein>
    <recommendedName>
        <fullName evidence="1">Transmembrane protein 106 C-terminal domain-containing protein</fullName>
    </recommendedName>
</protein>
<evidence type="ECO:0000259" key="1">
    <source>
        <dbReference type="Pfam" id="PF07092"/>
    </source>
</evidence>
<dbReference type="AlphaFoldDB" id="A0A0L0FE52"/>
<sequence>MTYSREIETLSSYIPPEPPSAPGEKNVNVTLQDHITVTNNNFLAASVSSIELEVFYRGSFSGRAVVRNMIVPARDKLDVDVTVNVDQLTRDSARSMFKNCIFFPQMERLDFRMNVTVTVLSQNQNMFRKFSAFVDCKNTTEEEVFTYPRIPNFAQFGIDHT</sequence>